<dbReference type="Pfam" id="PF19306">
    <property type="entry name" value="WHD_Lhr"/>
    <property type="match status" value="1"/>
</dbReference>
<organism evidence="12 13">
    <name type="scientific">Streptosporangium becharense</name>
    <dbReference type="NCBI Taxonomy" id="1816182"/>
    <lineage>
        <taxon>Bacteria</taxon>
        <taxon>Bacillati</taxon>
        <taxon>Actinomycetota</taxon>
        <taxon>Actinomycetes</taxon>
        <taxon>Streptosporangiales</taxon>
        <taxon>Streptosporangiaceae</taxon>
        <taxon>Streptosporangium</taxon>
    </lineage>
</organism>
<dbReference type="SMART" id="SM00487">
    <property type="entry name" value="DEXDc"/>
    <property type="match status" value="1"/>
</dbReference>
<dbReference type="PROSITE" id="PS51194">
    <property type="entry name" value="HELICASE_CTER"/>
    <property type="match status" value="1"/>
</dbReference>
<dbReference type="SUPFAM" id="SSF52540">
    <property type="entry name" value="P-loop containing nucleoside triphosphate hydrolases"/>
    <property type="match status" value="1"/>
</dbReference>
<dbReference type="Gene3D" id="3.40.50.300">
    <property type="entry name" value="P-loop containing nucleotide triphosphate hydrolases"/>
    <property type="match status" value="3"/>
</dbReference>
<evidence type="ECO:0000256" key="4">
    <source>
        <dbReference type="ARBA" id="ARBA00022806"/>
    </source>
</evidence>
<accession>A0A7W9MF86</accession>
<dbReference type="GO" id="GO:0004386">
    <property type="term" value="F:helicase activity"/>
    <property type="evidence" value="ECO:0007669"/>
    <property type="project" value="UniProtKB-KW"/>
</dbReference>
<keyword evidence="13" id="KW-1185">Reference proteome</keyword>
<reference evidence="12 13" key="1">
    <citation type="submission" date="2020-08" db="EMBL/GenBank/DDBJ databases">
        <title>Sequencing the genomes of 1000 actinobacteria strains.</title>
        <authorList>
            <person name="Klenk H.-P."/>
        </authorList>
    </citation>
    <scope>NUCLEOTIDE SEQUENCE [LARGE SCALE GENOMIC DNA]</scope>
    <source>
        <strain evidence="12 13">DSM 46887</strain>
    </source>
</reference>
<dbReference type="GO" id="GO:0006281">
    <property type="term" value="P:DNA repair"/>
    <property type="evidence" value="ECO:0007669"/>
    <property type="project" value="UniProtKB-KW"/>
</dbReference>
<dbReference type="PROSITE" id="PS51192">
    <property type="entry name" value="HELICASE_ATP_BIND_1"/>
    <property type="match status" value="1"/>
</dbReference>
<keyword evidence="6" id="KW-0238">DNA-binding</keyword>
<gene>
    <name evidence="12" type="ORF">F4562_001834</name>
</gene>
<dbReference type="InterPro" id="IPR052511">
    <property type="entry name" value="ATP-dep_Helicase"/>
</dbReference>
<keyword evidence="2" id="KW-0227">DNA damage</keyword>
<keyword evidence="4 12" id="KW-0347">Helicase</keyword>
<protein>
    <submittedName>
        <fullName evidence="12">ATP-dependent Lhr-like helicase</fullName>
        <ecNumber evidence="12">3.6.4.-</ecNumber>
    </submittedName>
</protein>
<dbReference type="InterPro" id="IPR001650">
    <property type="entry name" value="Helicase_C-like"/>
</dbReference>
<feature type="region of interest" description="Disordered" evidence="9">
    <location>
        <begin position="76"/>
        <end position="121"/>
    </location>
</feature>
<dbReference type="Proteomes" id="UP000540685">
    <property type="component" value="Unassembled WGS sequence"/>
</dbReference>
<dbReference type="InterPro" id="IPR055369">
    <property type="entry name" value="WH2_Lhr"/>
</dbReference>
<evidence type="ECO:0000256" key="8">
    <source>
        <dbReference type="ARBA" id="ARBA00023235"/>
    </source>
</evidence>
<dbReference type="PANTHER" id="PTHR47962:SF5">
    <property type="entry name" value="ATP-DEPENDENT HELICASE LHR-RELATED"/>
    <property type="match status" value="1"/>
</dbReference>
<dbReference type="EC" id="3.6.4.-" evidence="12"/>
<keyword evidence="3 12" id="KW-0378">Hydrolase</keyword>
<feature type="domain" description="Helicase C-terminal" evidence="11">
    <location>
        <begin position="331"/>
        <end position="561"/>
    </location>
</feature>
<evidence type="ECO:0000259" key="11">
    <source>
        <dbReference type="PROSITE" id="PS51194"/>
    </source>
</evidence>
<dbReference type="InterPro" id="IPR013701">
    <property type="entry name" value="Lhr-like_DEAD/DEAH_assoc"/>
</dbReference>
<feature type="compositionally biased region" description="Low complexity" evidence="9">
    <location>
        <begin position="1500"/>
        <end position="1516"/>
    </location>
</feature>
<evidence type="ECO:0000256" key="6">
    <source>
        <dbReference type="ARBA" id="ARBA00023125"/>
    </source>
</evidence>
<dbReference type="Pfam" id="PF00271">
    <property type="entry name" value="Helicase_C"/>
    <property type="match status" value="1"/>
</dbReference>
<evidence type="ECO:0000256" key="2">
    <source>
        <dbReference type="ARBA" id="ARBA00022763"/>
    </source>
</evidence>
<dbReference type="Pfam" id="PF23236">
    <property type="entry name" value="WHD_2nd_Lhr"/>
    <property type="match status" value="1"/>
</dbReference>
<evidence type="ECO:0000313" key="13">
    <source>
        <dbReference type="Proteomes" id="UP000540685"/>
    </source>
</evidence>
<sequence length="1688" mass="179187">MEETTNTDGALDHFTSVTREWFTGAFAAPTAAQEGAWASIARGDNTLVVAPTGSGKTLAAFLWSLDRLAADHVERAHTGGGTGEGGTGGGGTGGDGAGDGGAHRGAAGRAEGAGRRPRAKDDRPTRLCRVLYVSPLKALAVDIERNLRAPLAGVKQTARRLGLPVPEITVAIRSGDTSPEERRRFATRPSDILITTPESLFLLLTSQAREALREVETVIVDEVHAVAATKRGAHLALSLERLDALLERPAQRIGLSATVRPVSEVAAFLGGSRPAVVVQPPAEKTIEVDIVVPIEDMTELDAPVPSPSPADVPDEDRWLIEPPARRSIWPHVEERLFDLIGGHRSTIVFANSRRLAERLCTRLNELAWERRSPGTGQTDVDAGAGARGRAPEGGSSGRSTGVGQAAEGAAEAEGGPVHWAGGFPVPPASTATPAEMMAQAGAAKGVVPEIVRAHHGSVSKEERAQIEEALKSGRLPAVVATSSLELGIDMGAVDLVACVGAPPSVASGLQRIGRAGHQVGAVSRGVIFPKYRGDLVQTAVVAERMRTGEIEDLRYPRNPLDVLAQQIVAMTALDEWTVDELETVVRRAAPYRTLPRSALEATLDMLAGRYPSEEFAELRPRIVWDRVTGTLQGRPGAQRLAVTNGGTIPDRGLFGVFLVGEKASRVGELDEEMVYESRVGDVFVLGATSWRIEDITADRVLVTPAPGQPGKLPFWHGDTAGRPAELGKAIGAFLRDMSAAGAGTGALDRVRAAGLDDFAAANLLSYLAEQRQATGYVPDDRTLLVERFHDELGDWRVVVHSPYGARVHAPWSLAIGRRLRERYGVDVQAVHSDDGIVLRIPDTLSDPPSDVAVFDADEIEQIVTEELGGSALFAARFRECAGRSLLLPRRTPGKRTPLWQQRQRASHLLAVAGRYGSFPVVLETMRECLQDVFDVPGLVRLMRDISARRVRLVEVETSQASPFAASLLFDYVGAFMYEGDAPLAERRAQALALDTTLLAELLGQADLRELLDPDVIADTDRELARLDRPLRDAEDLADLLRSHGPLLADDVSVRGGDPAWLAALEESRRAIRVRVAGQEQWAAIEDAARLRDALGVPLPVGVPHVFLEPVDDPLGDLLARHARTRAPFPANTAAARFGLGPAVVADALRRLAASGRVVSGEFRPGGRGEEWCDAGVLRMLRRRSLARLRKEVEPVSPETLAAFTPAWHGISGSPQRGRPPVDALVSAIEQLQGAAVPASALETLVLPSRVSGYDPSLLDELTSSGEVVWAGQGSLPGGDGWVALYFAETAPLLMPEPGAVTMTPVHEAVLEALGGGGALFFRELAVRAGSVLDDRVLVAAVWDLVWSGRITGDTLAPLRAVLGTGRPAHRPAATRRRRAVLPTRSGPPTVGGRWWLLPSPADDATQRAHAQAEVLLERHGVVTKGAVVAERLAGGFAAVYPVLRAFEESGRCRRGYFVDGLGGAQFALPGAVDRMRAASAPPGNAAPTAGPEARTPAADPWSRTPTTTPWSGTSETYPGKTAPEAEADPRRGASPDDSWDTAPGTGSWDAAMGAAGPWSPRRPVADARRAVVLAAADPANPYGAALPWPAHPGDVSHKPGRKAGALVVLVDGHLALYVERGGKTLLSFADDDRLRPAVDALALAVRDGALGKLTVERADGTAINDSPLAAALEAAGFHPTPRGLRLRA</sequence>
<dbReference type="Pfam" id="PF23235">
    <property type="entry name" value="WHD_3rd_Lhr"/>
    <property type="match status" value="1"/>
</dbReference>
<dbReference type="RefSeq" id="WP_246473391.1">
    <property type="nucleotide sequence ID" value="NZ_JACHMP010000001.1"/>
</dbReference>
<feature type="domain" description="Helicase ATP-binding" evidence="10">
    <location>
        <begin position="37"/>
        <end position="277"/>
    </location>
</feature>
<evidence type="ECO:0000256" key="3">
    <source>
        <dbReference type="ARBA" id="ARBA00022801"/>
    </source>
</evidence>
<evidence type="ECO:0000256" key="9">
    <source>
        <dbReference type="SAM" id="MobiDB-lite"/>
    </source>
</evidence>
<keyword evidence="7" id="KW-0234">DNA repair</keyword>
<dbReference type="InterPro" id="IPR014001">
    <property type="entry name" value="Helicase_ATP-bd"/>
</dbReference>
<dbReference type="GO" id="GO:0003677">
    <property type="term" value="F:DNA binding"/>
    <property type="evidence" value="ECO:0007669"/>
    <property type="project" value="UniProtKB-KW"/>
</dbReference>
<dbReference type="InterPro" id="IPR055368">
    <property type="entry name" value="WH3_Lhr"/>
</dbReference>
<dbReference type="Pfam" id="PF08494">
    <property type="entry name" value="DEAD_assoc"/>
    <property type="match status" value="1"/>
</dbReference>
<proteinExistence type="predicted"/>
<evidence type="ECO:0000313" key="12">
    <source>
        <dbReference type="EMBL" id="MBB5818772.1"/>
    </source>
</evidence>
<keyword evidence="5" id="KW-0067">ATP-binding</keyword>
<dbReference type="SMART" id="SM00490">
    <property type="entry name" value="HELICc"/>
    <property type="match status" value="1"/>
</dbReference>
<comment type="caution">
    <text evidence="12">The sequence shown here is derived from an EMBL/GenBank/DDBJ whole genome shotgun (WGS) entry which is preliminary data.</text>
</comment>
<dbReference type="Pfam" id="PF23234">
    <property type="entry name" value="WHD_4th_Lhr"/>
    <property type="match status" value="1"/>
</dbReference>
<evidence type="ECO:0000256" key="1">
    <source>
        <dbReference type="ARBA" id="ARBA00022741"/>
    </source>
</evidence>
<feature type="region of interest" description="Disordered" evidence="9">
    <location>
        <begin position="371"/>
        <end position="428"/>
    </location>
</feature>
<evidence type="ECO:0000256" key="7">
    <source>
        <dbReference type="ARBA" id="ARBA00023204"/>
    </source>
</evidence>
<feature type="compositionally biased region" description="Gly residues" evidence="9">
    <location>
        <begin position="78"/>
        <end position="100"/>
    </location>
</feature>
<evidence type="ECO:0000256" key="5">
    <source>
        <dbReference type="ARBA" id="ARBA00022840"/>
    </source>
</evidence>
<feature type="region of interest" description="Disordered" evidence="9">
    <location>
        <begin position="1477"/>
        <end position="1561"/>
    </location>
</feature>
<dbReference type="InterPro" id="IPR011545">
    <property type="entry name" value="DEAD/DEAH_box_helicase_dom"/>
</dbReference>
<dbReference type="EMBL" id="JACHMP010000001">
    <property type="protein sequence ID" value="MBB5818772.1"/>
    <property type="molecule type" value="Genomic_DNA"/>
</dbReference>
<dbReference type="InterPro" id="IPR027417">
    <property type="entry name" value="P-loop_NTPase"/>
</dbReference>
<evidence type="ECO:0000259" key="10">
    <source>
        <dbReference type="PROSITE" id="PS51192"/>
    </source>
</evidence>
<feature type="compositionally biased region" description="Low complexity" evidence="9">
    <location>
        <begin position="1477"/>
        <end position="1493"/>
    </location>
</feature>
<dbReference type="Pfam" id="PF00270">
    <property type="entry name" value="DEAD"/>
    <property type="match status" value="1"/>
</dbReference>
<name>A0A7W9MF86_9ACTN</name>
<dbReference type="InterPro" id="IPR055367">
    <property type="entry name" value="WH4_Lhr"/>
</dbReference>
<feature type="compositionally biased region" description="Low complexity" evidence="9">
    <location>
        <begin position="405"/>
        <end position="415"/>
    </location>
</feature>
<dbReference type="GO" id="GO:0005524">
    <property type="term" value="F:ATP binding"/>
    <property type="evidence" value="ECO:0007669"/>
    <property type="project" value="UniProtKB-KW"/>
</dbReference>
<keyword evidence="1" id="KW-0547">Nucleotide-binding</keyword>
<dbReference type="InterPro" id="IPR045628">
    <property type="entry name" value="Lhr_WH_dom"/>
</dbReference>
<dbReference type="GO" id="GO:0016887">
    <property type="term" value="F:ATP hydrolysis activity"/>
    <property type="evidence" value="ECO:0007669"/>
    <property type="project" value="TreeGrafter"/>
</dbReference>
<dbReference type="PANTHER" id="PTHR47962">
    <property type="entry name" value="ATP-DEPENDENT HELICASE LHR-RELATED-RELATED"/>
    <property type="match status" value="1"/>
</dbReference>
<keyword evidence="8" id="KW-0413">Isomerase</keyword>